<organism evidence="3">
    <name type="scientific">viral metagenome</name>
    <dbReference type="NCBI Taxonomy" id="1070528"/>
    <lineage>
        <taxon>unclassified sequences</taxon>
        <taxon>metagenomes</taxon>
        <taxon>organismal metagenomes</taxon>
    </lineage>
</organism>
<evidence type="ECO:0000259" key="2">
    <source>
        <dbReference type="PROSITE" id="PS51192"/>
    </source>
</evidence>
<dbReference type="InterPro" id="IPR029063">
    <property type="entry name" value="SAM-dependent_MTases_sf"/>
</dbReference>
<proteinExistence type="predicted"/>
<evidence type="ECO:0000256" key="1">
    <source>
        <dbReference type="SAM" id="MobiDB-lite"/>
    </source>
</evidence>
<name>A0A6C0E3B3_9ZZZZ</name>
<accession>A0A6C0E3B3</accession>
<protein>
    <recommendedName>
        <fullName evidence="2">Helicase ATP-binding domain-containing protein</fullName>
    </recommendedName>
</protein>
<dbReference type="GO" id="GO:0005524">
    <property type="term" value="F:ATP binding"/>
    <property type="evidence" value="ECO:0007669"/>
    <property type="project" value="InterPro"/>
</dbReference>
<sequence length="1484" mass="173019">MTIDNFIINLIKYNSIDEILDTCETQGNKGNIFERIGDIVIKFGFCEIFSNSQFSHMIGNANNGKLKKLESFNEYLNEKVYSGNSGGCSDITLYDRIEGKYIFISSKYPKTQQDIKKQKSVDYYDIQNIIAMINKNKHIYKDFEIYLLVPDKKSVLEKVLTANKSSQYITDYMTEDKIIDKTDLNKYFLKFKAEIIKALDKKINYDELFLGEKENLKLRFHQDLITSKTSSLIEEGNKSFLWGCKCRSGKTYMTGGIVIKQYEIKQKLNVLIITPAPTETAPQFTDDLFNKFRDFTPFKIHNIEGSKEISSIVLDKNNIFVMSKQLLQKYIKTAKIDKTIMKIKNLKLDIVVFDENHYSGCTDLSKAILSSYSTDKTIKIYLTATYSKPLQEWNISSECQMYWDIEDEQICKSILSDNTNINRLVEKHGDIVKDMIQYKNKNGDTVEDIFKPYLRMPDLYLITNMFDSQRYDIIKENIMGSHYGFSFDVLFSLNKDKQFNYKKEVKTILRYITGSEKEQDYKTGDKSIFTRINSLCKRIPFTQIWFLPSDNINDISQNLKTLMMEDKILKNYNVLCINRKNDKLAKDIKEEITKYETITKSEGKAGLILLAGNMLTLGITINSCDVVILMNNALSADKVMQQMYRCMTEGDNKKMGFVVDLNISRVIQTCINYTVYKNDMSIEDKMKYLINNHLINIDVDMMEHKKINGDNIVKKLMDIWKGDPVNSFKSLLKRIDDDYIEFDNHTQKLLNASFVNSVKDDKVDTTVEVKDSDDETQILPDGKEKVRKDSDNDNDESSNKSDNEEDEIEEPKISFQKDVLPYVIPLTCILTIENKNKDFITMLNDIKHNEELLDIFDDMCLIWWNKKGLINIIKNIIEKFFDKNSNTFNISIQFKMSIQSLLDRPKELLELISDCLNTKTIEKKSFGEVFTPMNFINDKMLKDIEDYWMTKYNKNIWEDETLTFYDPATGMGNYPIAIYYKLFEGLKNKIPNDEERKKHIIEKQLYMGELNKKNCFVVKQIFNINNEYKLNLYEGNTLEIDIYKAFGIKKFNVIIGNPPYNKEVKIHNVSLPLYNEFIEYYTDKCNLLSFIVPSRWFSGGKGLEKFRAMMINRTDILYIKHYDDACKIFGNTVDIKGGVNYFLIDDEYNGLCNYNGSLLKLNNNDIIINNNYDSILNKLNKLDKLISVYNSQDHYKIQSNDKRLKNKQDIDDIICYVSQQKGFIKYIDKKEIKVNYDNWKILTTSAAHGEKSGFGNMFISKPNEVHCKSYIGFNVKSENEAKSLLSYMKCKLPNLLLSLRKMSHNLSSDTCKWIPLVPLNKEWTDDEVYKYFKLSEDDIKLVKETKVIGYNDIKIDNTNEPKIIKDGRKQYYLVGDKLYKVKKDKSQGELFGRYIDGKIVDGVENIDEEIITKSKKPFIKKSITKPINEIQIDKPIVETKKSNKVIIKKSIIEQKKEIQIDVPVIETKKLNKQKSKNFIKDKFI</sequence>
<dbReference type="GO" id="GO:0008168">
    <property type="term" value="F:methyltransferase activity"/>
    <property type="evidence" value="ECO:0007669"/>
    <property type="project" value="InterPro"/>
</dbReference>
<feature type="region of interest" description="Disordered" evidence="1">
    <location>
        <begin position="769"/>
        <end position="810"/>
    </location>
</feature>
<dbReference type="GO" id="GO:0003677">
    <property type="term" value="F:DNA binding"/>
    <property type="evidence" value="ECO:0007669"/>
    <property type="project" value="InterPro"/>
</dbReference>
<dbReference type="GO" id="GO:0006304">
    <property type="term" value="P:DNA modification"/>
    <property type="evidence" value="ECO:0007669"/>
    <property type="project" value="InterPro"/>
</dbReference>
<dbReference type="InterPro" id="IPR014001">
    <property type="entry name" value="Helicase_ATP-bd"/>
</dbReference>
<reference evidence="3" key="1">
    <citation type="journal article" date="2020" name="Nature">
        <title>Giant virus diversity and host interactions through global metagenomics.</title>
        <authorList>
            <person name="Schulz F."/>
            <person name="Roux S."/>
            <person name="Paez-Espino D."/>
            <person name="Jungbluth S."/>
            <person name="Walsh D.A."/>
            <person name="Denef V.J."/>
            <person name="McMahon K.D."/>
            <person name="Konstantinidis K.T."/>
            <person name="Eloe-Fadrosh E.A."/>
            <person name="Kyrpides N.C."/>
            <person name="Woyke T."/>
        </authorList>
    </citation>
    <scope>NUCLEOTIDE SEQUENCE</scope>
    <source>
        <strain evidence="3">GVMAG-M-3300023179-103</strain>
    </source>
</reference>
<dbReference type="PROSITE" id="PS51192">
    <property type="entry name" value="HELICASE_ATP_BIND_1"/>
    <property type="match status" value="1"/>
</dbReference>
<dbReference type="InterPro" id="IPR011639">
    <property type="entry name" value="MethylTrfase_TaqI-like_dom"/>
</dbReference>
<dbReference type="InterPro" id="IPR006935">
    <property type="entry name" value="Helicase/UvrB_N"/>
</dbReference>
<dbReference type="SUPFAM" id="SSF53335">
    <property type="entry name" value="S-adenosyl-L-methionine-dependent methyltransferases"/>
    <property type="match status" value="1"/>
</dbReference>
<dbReference type="GO" id="GO:0016787">
    <property type="term" value="F:hydrolase activity"/>
    <property type="evidence" value="ECO:0007669"/>
    <property type="project" value="InterPro"/>
</dbReference>
<dbReference type="EMBL" id="MN739698">
    <property type="protein sequence ID" value="QHT21895.1"/>
    <property type="molecule type" value="Genomic_DNA"/>
</dbReference>
<dbReference type="Gene3D" id="3.40.50.150">
    <property type="entry name" value="Vaccinia Virus protein VP39"/>
    <property type="match status" value="1"/>
</dbReference>
<dbReference type="PROSITE" id="PS00092">
    <property type="entry name" value="N6_MTASE"/>
    <property type="match status" value="1"/>
</dbReference>
<dbReference type="InterPro" id="IPR027417">
    <property type="entry name" value="P-loop_NTPase"/>
</dbReference>
<dbReference type="Pfam" id="PF04851">
    <property type="entry name" value="ResIII"/>
    <property type="match status" value="1"/>
</dbReference>
<evidence type="ECO:0000313" key="3">
    <source>
        <dbReference type="EMBL" id="QHT21895.1"/>
    </source>
</evidence>
<dbReference type="SUPFAM" id="SSF52540">
    <property type="entry name" value="P-loop containing nucleoside triphosphate hydrolases"/>
    <property type="match status" value="1"/>
</dbReference>
<feature type="domain" description="Helicase ATP-binding" evidence="2">
    <location>
        <begin position="231"/>
        <end position="404"/>
    </location>
</feature>
<dbReference type="Pfam" id="PF07669">
    <property type="entry name" value="Eco57I"/>
    <property type="match status" value="1"/>
</dbReference>
<dbReference type="GO" id="GO:0032259">
    <property type="term" value="P:methylation"/>
    <property type="evidence" value="ECO:0007669"/>
    <property type="project" value="InterPro"/>
</dbReference>
<dbReference type="Gene3D" id="3.40.50.300">
    <property type="entry name" value="P-loop containing nucleotide triphosphate hydrolases"/>
    <property type="match status" value="1"/>
</dbReference>
<feature type="compositionally biased region" description="Basic and acidic residues" evidence="1">
    <location>
        <begin position="781"/>
        <end position="802"/>
    </location>
</feature>
<dbReference type="InterPro" id="IPR002052">
    <property type="entry name" value="DNA_methylase_N6_adenine_CS"/>
</dbReference>